<name>A0A811Q2I2_9POAL</name>
<reference evidence="2" key="1">
    <citation type="submission" date="2020-10" db="EMBL/GenBank/DDBJ databases">
        <authorList>
            <person name="Han B."/>
            <person name="Lu T."/>
            <person name="Zhao Q."/>
            <person name="Huang X."/>
            <person name="Zhao Y."/>
        </authorList>
    </citation>
    <scope>NUCLEOTIDE SEQUENCE</scope>
</reference>
<dbReference type="AlphaFoldDB" id="A0A811Q2I2"/>
<proteinExistence type="predicted"/>
<evidence type="ECO:0000313" key="3">
    <source>
        <dbReference type="Proteomes" id="UP000604825"/>
    </source>
</evidence>
<accession>A0A811Q2I2</accession>
<evidence type="ECO:0008006" key="4">
    <source>
        <dbReference type="Google" id="ProtNLM"/>
    </source>
</evidence>
<feature type="signal peptide" evidence="1">
    <location>
        <begin position="1"/>
        <end position="25"/>
    </location>
</feature>
<dbReference type="Proteomes" id="UP000604825">
    <property type="component" value="Unassembled WGS sequence"/>
</dbReference>
<protein>
    <recommendedName>
        <fullName evidence="4">Phylloplanin</fullName>
    </recommendedName>
</protein>
<feature type="chain" id="PRO_5032287855" description="Phylloplanin" evidence="1">
    <location>
        <begin position="26"/>
        <end position="192"/>
    </location>
</feature>
<dbReference type="InterPro" id="IPR040404">
    <property type="entry name" value="Phylloplanin-like"/>
</dbReference>
<keyword evidence="3" id="KW-1185">Reference proteome</keyword>
<organism evidence="2 3">
    <name type="scientific">Miscanthus lutarioriparius</name>
    <dbReference type="NCBI Taxonomy" id="422564"/>
    <lineage>
        <taxon>Eukaryota</taxon>
        <taxon>Viridiplantae</taxon>
        <taxon>Streptophyta</taxon>
        <taxon>Embryophyta</taxon>
        <taxon>Tracheophyta</taxon>
        <taxon>Spermatophyta</taxon>
        <taxon>Magnoliopsida</taxon>
        <taxon>Liliopsida</taxon>
        <taxon>Poales</taxon>
        <taxon>Poaceae</taxon>
        <taxon>PACMAD clade</taxon>
        <taxon>Panicoideae</taxon>
        <taxon>Andropogonodae</taxon>
        <taxon>Andropogoneae</taxon>
        <taxon>Saccharinae</taxon>
        <taxon>Miscanthus</taxon>
    </lineage>
</organism>
<comment type="caution">
    <text evidence="2">The sequence shown here is derived from an EMBL/GenBank/DDBJ whole genome shotgun (WGS) entry which is preliminary data.</text>
</comment>
<gene>
    <name evidence="2" type="ORF">NCGR_LOCUS36080</name>
</gene>
<keyword evidence="1" id="KW-0732">Signal</keyword>
<dbReference type="OrthoDB" id="905355at2759"/>
<evidence type="ECO:0000256" key="1">
    <source>
        <dbReference type="SAM" id="SignalP"/>
    </source>
</evidence>
<sequence length="192" mass="19305">MAPMKNSHVLAALLLIACIGHDAVGAIIPAKVSTAMALVFGVVPCSTGSLINAVTAPPFANASLQLQCGIPALSRSKPANIAEMQDRSRGRTGPVVSASGVTVWANVRADSNAAFMISLGVIRNSSGGLLSSMLLANQCSVVVTTPLAACNVSLAGVTGTLSAPVQVLGDDVLSSDIGVTGFVAGRFSFVDI</sequence>
<dbReference type="PROSITE" id="PS51257">
    <property type="entry name" value="PROKAR_LIPOPROTEIN"/>
    <property type="match status" value="1"/>
</dbReference>
<dbReference type="PANTHER" id="PTHR34458">
    <property type="entry name" value="POLLEN OLE E 1 ALLERGEN AND EXTENSIN FAMILY PROTEIN-RELATED"/>
    <property type="match status" value="1"/>
</dbReference>
<dbReference type="PANTHER" id="PTHR34458:SF5">
    <property type="entry name" value="POLLEN OLE E 1 ALLERGEN AND EXTENSIN FAMILY PROTEIN"/>
    <property type="match status" value="1"/>
</dbReference>
<evidence type="ECO:0000313" key="2">
    <source>
        <dbReference type="EMBL" id="CAD6252428.1"/>
    </source>
</evidence>
<dbReference type="EMBL" id="CAJGYO010000009">
    <property type="protein sequence ID" value="CAD6252428.1"/>
    <property type="molecule type" value="Genomic_DNA"/>
</dbReference>